<dbReference type="PANTHER" id="PTHR37419">
    <property type="entry name" value="SERINE/THREONINE-PROTEIN KINASE TOXIN HIPA"/>
    <property type="match status" value="1"/>
</dbReference>
<name>A0A6J7EUZ4_9ZZZZ</name>
<keyword evidence="1" id="KW-0808">Transferase</keyword>
<evidence type="ECO:0000256" key="2">
    <source>
        <dbReference type="ARBA" id="ARBA00022777"/>
    </source>
</evidence>
<sequence>MTVLQVWMHGRLVATIKESRRRMTLTYVEGAARLGVPLISVAMPMSANAYPDKVVRPFFHGLLPEGEARQMIAYDFGLAADDDFGLLAQLGRDCAGALVVLPPGEMPEGEPPPQPLEVLDDSEIGRRLRALPVHPLGVTGAIRASLPGVQPKLLLTRHDGKWCSPDTLHPSTHILKPPVVELEHSVANEAFCMTLATDAGLIAAATSIGNFDGVTVLLSERYDRQLDAHGTTRRLHQEDTCQALSIMTRVARQKYQAFGGPNLRTIAKVLTQWGGSATDLLRYVTFSVLMGNADLHGKNLSLLHLDDGTVTLAPIYDVMCTTYYDGQQGRRQIDTELGLFIADKTNILTVTVDDLVAEAQTWGMQTVAARKTISSLAAHIAGTIADTVDKLGFTVPAALIDRVRERTTHFA</sequence>
<feature type="domain" description="HipA N-terminal subdomain 1" evidence="4">
    <location>
        <begin position="4"/>
        <end position="100"/>
    </location>
</feature>
<evidence type="ECO:0000313" key="5">
    <source>
        <dbReference type="EMBL" id="CAB4884930.1"/>
    </source>
</evidence>
<dbReference type="GO" id="GO:0005829">
    <property type="term" value="C:cytosol"/>
    <property type="evidence" value="ECO:0007669"/>
    <property type="project" value="TreeGrafter"/>
</dbReference>
<dbReference type="InterPro" id="IPR012893">
    <property type="entry name" value="HipA-like_C"/>
</dbReference>
<keyword evidence="2" id="KW-0418">Kinase</keyword>
<feature type="domain" description="HipA-like C-terminal" evidence="3">
    <location>
        <begin position="145"/>
        <end position="380"/>
    </location>
</feature>
<evidence type="ECO:0000259" key="4">
    <source>
        <dbReference type="Pfam" id="PF13657"/>
    </source>
</evidence>
<proteinExistence type="predicted"/>
<organism evidence="5">
    <name type="scientific">freshwater metagenome</name>
    <dbReference type="NCBI Taxonomy" id="449393"/>
    <lineage>
        <taxon>unclassified sequences</taxon>
        <taxon>metagenomes</taxon>
        <taxon>ecological metagenomes</taxon>
    </lineage>
</organism>
<dbReference type="InterPro" id="IPR017508">
    <property type="entry name" value="HipA_N1"/>
</dbReference>
<evidence type="ECO:0000259" key="3">
    <source>
        <dbReference type="Pfam" id="PF07804"/>
    </source>
</evidence>
<dbReference type="PANTHER" id="PTHR37419:SF1">
    <property type="entry name" value="SERINE_THREONINE-PROTEIN KINASE TOXIN HIPA"/>
    <property type="match status" value="1"/>
</dbReference>
<gene>
    <name evidence="5" type="ORF">UFOPK3376_02017</name>
</gene>
<reference evidence="5" key="1">
    <citation type="submission" date="2020-05" db="EMBL/GenBank/DDBJ databases">
        <authorList>
            <person name="Chiriac C."/>
            <person name="Salcher M."/>
            <person name="Ghai R."/>
            <person name="Kavagutti S V."/>
        </authorList>
    </citation>
    <scope>NUCLEOTIDE SEQUENCE</scope>
</reference>
<dbReference type="EMBL" id="CAFBLP010000054">
    <property type="protein sequence ID" value="CAB4884930.1"/>
    <property type="molecule type" value="Genomic_DNA"/>
</dbReference>
<dbReference type="NCBIfam" id="TIGR03071">
    <property type="entry name" value="couple_hipA"/>
    <property type="match status" value="1"/>
</dbReference>
<evidence type="ECO:0000256" key="1">
    <source>
        <dbReference type="ARBA" id="ARBA00022679"/>
    </source>
</evidence>
<dbReference type="Pfam" id="PF07804">
    <property type="entry name" value="HipA_C"/>
    <property type="match status" value="1"/>
</dbReference>
<dbReference type="Gene3D" id="1.10.1070.20">
    <property type="match status" value="1"/>
</dbReference>
<dbReference type="GO" id="GO:0004674">
    <property type="term" value="F:protein serine/threonine kinase activity"/>
    <property type="evidence" value="ECO:0007669"/>
    <property type="project" value="TreeGrafter"/>
</dbReference>
<dbReference type="AlphaFoldDB" id="A0A6J7EUZ4"/>
<protein>
    <submittedName>
        <fullName evidence="5">Unannotated protein</fullName>
    </submittedName>
</protein>
<accession>A0A6J7EUZ4</accession>
<dbReference type="InterPro" id="IPR052028">
    <property type="entry name" value="HipA_Ser/Thr_kinase"/>
</dbReference>
<dbReference type="Pfam" id="PF13657">
    <property type="entry name" value="Couple_hipA"/>
    <property type="match status" value="1"/>
</dbReference>